<gene>
    <name evidence="4" type="primary">LEKR1</name>
</gene>
<organism evidence="3 4">
    <name type="scientific">Gekko japonicus</name>
    <name type="common">Schlegel's Japanese gecko</name>
    <dbReference type="NCBI Taxonomy" id="146911"/>
    <lineage>
        <taxon>Eukaryota</taxon>
        <taxon>Metazoa</taxon>
        <taxon>Chordata</taxon>
        <taxon>Craniata</taxon>
        <taxon>Vertebrata</taxon>
        <taxon>Euteleostomi</taxon>
        <taxon>Lepidosauria</taxon>
        <taxon>Squamata</taxon>
        <taxon>Bifurcata</taxon>
        <taxon>Gekkota</taxon>
        <taxon>Gekkonidae</taxon>
        <taxon>Gekkoninae</taxon>
        <taxon>Gekko</taxon>
    </lineage>
</organism>
<evidence type="ECO:0000313" key="4">
    <source>
        <dbReference type="RefSeq" id="XP_015265038.1"/>
    </source>
</evidence>
<dbReference type="PANTHER" id="PTHR34251">
    <property type="entry name" value="LEUCINE-, GLUTAMATE- AND LYSINE-RICH PROTEIN 1"/>
    <property type="match status" value="1"/>
</dbReference>
<dbReference type="Proteomes" id="UP000694871">
    <property type="component" value="Unplaced"/>
</dbReference>
<sequence length="559" mass="64927">MSRDETVCKYCGVSYLILHEFKMLEEKVKAMEEKVKFYEGSVERENQLQEKLQRLSQDFDQCTAASESKTERGELKGIKADLLGSLHEWTTLKGQTSLQIKNVNKTALAEISSLNESLAECQRENVLLQEEVKQLRLMSGVAEAEIKRLQASVLREGELQNRCHELQKKTQDLTSQVEATERNFQKAAAEMGYYKELFTFTNTLKEQEQSLLACQKVCKRLQEEVIEKEREEEGLRKRTSRLESELETIKNHLRQREEEVVMLKQERESHQNRMKQLQETLRQKVMKEKNWQKKIEADREKEQAHHQEELLRIKEEARMELDIEKQKHQELIEKYQRDQDELLQKKIPSLVRSAVNSLKMEMDTLGKELHEAQTKLSENSEAEERRSLEKRVADLETQLSEEQSTRHAITENMAEEIKKKSYELEKLTQEQMQLIQNLNRVQEENALLQDTVRRECEERYELTEALTQARERVMELKKLSGNFPSAQSSLSQGNLTSSAGLVSGHGQKSSNRGKGRTPPGFCSISRATKLPSCTIERASSLDESRRRIAAAITRQLSQQ</sequence>
<accession>A0ABM1JUA1</accession>
<evidence type="ECO:0000313" key="3">
    <source>
        <dbReference type="Proteomes" id="UP000694871"/>
    </source>
</evidence>
<feature type="coiled-coil region" evidence="1">
    <location>
        <begin position="104"/>
        <end position="138"/>
    </location>
</feature>
<feature type="coiled-coil region" evidence="1">
    <location>
        <begin position="21"/>
        <end position="65"/>
    </location>
</feature>
<dbReference type="RefSeq" id="XP_015265038.1">
    <property type="nucleotide sequence ID" value="XM_015409552.1"/>
</dbReference>
<reference evidence="4" key="1">
    <citation type="submission" date="2025-08" db="UniProtKB">
        <authorList>
            <consortium name="RefSeq"/>
        </authorList>
    </citation>
    <scope>IDENTIFICATION</scope>
</reference>
<proteinExistence type="predicted"/>
<evidence type="ECO:0000256" key="1">
    <source>
        <dbReference type="SAM" id="Coils"/>
    </source>
</evidence>
<protein>
    <submittedName>
        <fullName evidence="4">Leucine-, glutamate- and lysine-rich protein 1</fullName>
    </submittedName>
</protein>
<feature type="region of interest" description="Disordered" evidence="2">
    <location>
        <begin position="483"/>
        <end position="523"/>
    </location>
</feature>
<dbReference type="PANTHER" id="PTHR34251:SF1">
    <property type="entry name" value="LEUCINE, GLUTAMATE AND LYSINE RICH 1"/>
    <property type="match status" value="1"/>
</dbReference>
<dbReference type="InterPro" id="IPR038799">
    <property type="entry name" value="LEKR1"/>
</dbReference>
<feature type="coiled-coil region" evidence="1">
    <location>
        <begin position="163"/>
        <end position="458"/>
    </location>
</feature>
<evidence type="ECO:0000256" key="2">
    <source>
        <dbReference type="SAM" id="MobiDB-lite"/>
    </source>
</evidence>
<dbReference type="GeneID" id="107108986"/>
<feature type="compositionally biased region" description="Polar residues" evidence="2">
    <location>
        <begin position="483"/>
        <end position="512"/>
    </location>
</feature>
<keyword evidence="3" id="KW-1185">Reference proteome</keyword>
<keyword evidence="1" id="KW-0175">Coiled coil</keyword>
<name>A0ABM1JUA1_GEKJA</name>